<dbReference type="GO" id="GO:0006207">
    <property type="term" value="P:'de novo' pyrimidine nucleobase biosynthetic process"/>
    <property type="evidence" value="ECO:0007669"/>
    <property type="project" value="InterPro"/>
</dbReference>
<dbReference type="InterPro" id="IPR013785">
    <property type="entry name" value="Aldolase_TIM"/>
</dbReference>
<accession>A0A2B7WTE0</accession>
<evidence type="ECO:0000256" key="1">
    <source>
        <dbReference type="ARBA" id="ARBA00001917"/>
    </source>
</evidence>
<dbReference type="InterPro" id="IPR005719">
    <property type="entry name" value="Dihydroorotate_DH_2"/>
</dbReference>
<feature type="domain" description="Dihydroorotate dehydrogenase catalytic" evidence="7">
    <location>
        <begin position="158"/>
        <end position="446"/>
    </location>
</feature>
<comment type="cofactor">
    <cofactor evidence="1">
        <name>FMN</name>
        <dbReference type="ChEBI" id="CHEBI:58210"/>
    </cofactor>
</comment>
<keyword evidence="4" id="KW-0288">FMN</keyword>
<evidence type="ECO:0000256" key="5">
    <source>
        <dbReference type="ARBA" id="ARBA00023002"/>
    </source>
</evidence>
<reference evidence="8 9" key="1">
    <citation type="submission" date="2017-10" db="EMBL/GenBank/DDBJ databases">
        <title>Comparative genomics in systemic dimorphic fungi from Ajellomycetaceae.</title>
        <authorList>
            <person name="Munoz J.F."/>
            <person name="Mcewen J.G."/>
            <person name="Clay O.K."/>
            <person name="Cuomo C.A."/>
        </authorList>
    </citation>
    <scope>NUCLEOTIDE SEQUENCE [LARGE SCALE GENOMIC DNA]</scope>
    <source>
        <strain evidence="8 9">UAMH5409</strain>
    </source>
</reference>
<dbReference type="InterPro" id="IPR050074">
    <property type="entry name" value="DHO_dehydrogenase"/>
</dbReference>
<name>A0A2B7WTE0_9EURO</name>
<dbReference type="STRING" id="1447875.A0A2B7WTE0"/>
<keyword evidence="9" id="KW-1185">Reference proteome</keyword>
<evidence type="ECO:0000256" key="3">
    <source>
        <dbReference type="ARBA" id="ARBA00022630"/>
    </source>
</evidence>
<dbReference type="GO" id="GO:0009220">
    <property type="term" value="P:pyrimidine ribonucleotide biosynthetic process"/>
    <property type="evidence" value="ECO:0007669"/>
    <property type="project" value="TreeGrafter"/>
</dbReference>
<dbReference type="SUPFAM" id="SSF51395">
    <property type="entry name" value="FMN-linked oxidoreductases"/>
    <property type="match status" value="1"/>
</dbReference>
<dbReference type="EMBL" id="PDNB01000198">
    <property type="protein sequence ID" value="PGG99740.1"/>
    <property type="molecule type" value="Genomic_DNA"/>
</dbReference>
<proteinExistence type="predicted"/>
<comment type="caution">
    <text evidence="8">The sequence shown here is derived from an EMBL/GenBank/DDBJ whole genome shotgun (WGS) entry which is preliminary data.</text>
</comment>
<dbReference type="InterPro" id="IPR005720">
    <property type="entry name" value="Dihydroorotate_DH_cat"/>
</dbReference>
<evidence type="ECO:0000256" key="4">
    <source>
        <dbReference type="ARBA" id="ARBA00022643"/>
    </source>
</evidence>
<dbReference type="GO" id="GO:0004152">
    <property type="term" value="F:dihydroorotate dehydrogenase activity"/>
    <property type="evidence" value="ECO:0007669"/>
    <property type="project" value="InterPro"/>
</dbReference>
<keyword evidence="3" id="KW-0285">Flavoprotein</keyword>
<dbReference type="FunFam" id="3.20.20.70:FF:000242">
    <property type="entry name" value="Dihydroorotate reductase PyrE"/>
    <property type="match status" value="1"/>
</dbReference>
<dbReference type="OrthoDB" id="14784at2759"/>
<sequence>MALSSNGRLPRSIYLNLGTMSRNAAQHRPCCYLRSRFGQRFPASKPNSRFASTSSNPPRASTDVFAITEAAPEFKKPPSRKLRRYLLGTSIALVAWGGYLYATDTRASVHRWIVPRLIRWYYPDAEDAHHAGVDWLRFLYQFGLHPRERGDPDGDGKLVTEVFGYTLANPIGISGGLDKDAEIPSALFDLGAAIVEVGGTTPLPQEGNPRNRVFRIVSQNALINRYGLNSKGADHMAAVLKERVREFAYAHDFGTNESAEERVLNGEAGVPAGSLVDGKLLAVQVAKNKITPETDIEAVKKDYVYCVDRLGKYADILVVNVSSPNTPGLRTLQESGPLTSLLTGVVDAAKHTNRKNKPYVMVKVSPDEDTDEQITGICDAVWASGVDGVIVGNTTKTRPAPIPQGYRLSAREQETLKETGGFSGPHLFDKTVSLVARYRALLDKQLVSDDAMEDTPASETGAMTSPVKSQLPPKNKKVIFASGGITNGEQAAKALEAGASVAMLYTGLVYGGSGTITRMKEEMRQIKGKTE</sequence>
<dbReference type="AlphaFoldDB" id="A0A2B7WTE0"/>
<keyword evidence="5" id="KW-0560">Oxidoreductase</keyword>
<dbReference type="PANTHER" id="PTHR48109">
    <property type="entry name" value="DIHYDROOROTATE DEHYDROGENASE (QUINONE), MITOCHONDRIAL-RELATED"/>
    <property type="match status" value="1"/>
</dbReference>
<dbReference type="GO" id="GO:0005743">
    <property type="term" value="C:mitochondrial inner membrane"/>
    <property type="evidence" value="ECO:0007669"/>
    <property type="project" value="TreeGrafter"/>
</dbReference>
<evidence type="ECO:0000313" key="9">
    <source>
        <dbReference type="Proteomes" id="UP000223968"/>
    </source>
</evidence>
<protein>
    <recommendedName>
        <fullName evidence="7">Dihydroorotate dehydrogenase catalytic domain-containing protein</fullName>
    </recommendedName>
</protein>
<dbReference type="Proteomes" id="UP000223968">
    <property type="component" value="Unassembled WGS sequence"/>
</dbReference>
<keyword evidence="6" id="KW-0472">Membrane</keyword>
<evidence type="ECO:0000313" key="8">
    <source>
        <dbReference type="EMBL" id="PGG99740.1"/>
    </source>
</evidence>
<organism evidence="8 9">
    <name type="scientific">Helicocarpus griseus UAMH5409</name>
    <dbReference type="NCBI Taxonomy" id="1447875"/>
    <lineage>
        <taxon>Eukaryota</taxon>
        <taxon>Fungi</taxon>
        <taxon>Dikarya</taxon>
        <taxon>Ascomycota</taxon>
        <taxon>Pezizomycotina</taxon>
        <taxon>Eurotiomycetes</taxon>
        <taxon>Eurotiomycetidae</taxon>
        <taxon>Onygenales</taxon>
        <taxon>Ajellomycetaceae</taxon>
        <taxon>Helicocarpus</taxon>
    </lineage>
</organism>
<dbReference type="PANTHER" id="PTHR48109:SF4">
    <property type="entry name" value="DIHYDROOROTATE DEHYDROGENASE (QUINONE), MITOCHONDRIAL"/>
    <property type="match status" value="1"/>
</dbReference>
<evidence type="ECO:0000256" key="2">
    <source>
        <dbReference type="ARBA" id="ARBA00004725"/>
    </source>
</evidence>
<dbReference type="CDD" id="cd04738">
    <property type="entry name" value="DHOD_2_like"/>
    <property type="match status" value="1"/>
</dbReference>
<evidence type="ECO:0000259" key="7">
    <source>
        <dbReference type="Pfam" id="PF01180"/>
    </source>
</evidence>
<comment type="pathway">
    <text evidence="2">Pyrimidine metabolism; UMP biosynthesis via de novo pathway.</text>
</comment>
<evidence type="ECO:0000256" key="6">
    <source>
        <dbReference type="ARBA" id="ARBA00023136"/>
    </source>
</evidence>
<dbReference type="Gene3D" id="3.20.20.70">
    <property type="entry name" value="Aldolase class I"/>
    <property type="match status" value="2"/>
</dbReference>
<dbReference type="Pfam" id="PF01180">
    <property type="entry name" value="DHO_dh"/>
    <property type="match status" value="1"/>
</dbReference>
<gene>
    <name evidence="8" type="ORF">AJ79_08429</name>
</gene>